<feature type="region of interest" description="Disordered" evidence="7">
    <location>
        <begin position="176"/>
        <end position="198"/>
    </location>
</feature>
<dbReference type="PANTHER" id="PTHR10458:SF2">
    <property type="entry name" value="PEPTIDE DEFORMYLASE, MITOCHONDRIAL"/>
    <property type="match status" value="1"/>
</dbReference>
<protein>
    <recommendedName>
        <fullName evidence="6">Peptide deformylase</fullName>
        <shortName evidence="6">PDF</shortName>
        <ecNumber evidence="6">3.5.1.88</ecNumber>
    </recommendedName>
    <alternativeName>
        <fullName evidence="6">Polypeptide deformylase</fullName>
    </alternativeName>
</protein>
<keyword evidence="5 6" id="KW-0408">Iron</keyword>
<dbReference type="RefSeq" id="WP_179387905.1">
    <property type="nucleotide sequence ID" value="NZ_JACBYQ010000001.1"/>
</dbReference>
<name>A0A7Y9LR67_9MICC</name>
<comment type="similarity">
    <text evidence="1 6">Belongs to the polypeptide deformylase family.</text>
</comment>
<dbReference type="PIRSF" id="PIRSF004749">
    <property type="entry name" value="Pep_def"/>
    <property type="match status" value="1"/>
</dbReference>
<dbReference type="PRINTS" id="PR01576">
    <property type="entry name" value="PDEFORMYLASE"/>
</dbReference>
<keyword evidence="4 6" id="KW-0648">Protein biosynthesis</keyword>
<dbReference type="Proteomes" id="UP000521748">
    <property type="component" value="Unassembled WGS sequence"/>
</dbReference>
<evidence type="ECO:0000256" key="6">
    <source>
        <dbReference type="HAMAP-Rule" id="MF_00163"/>
    </source>
</evidence>
<dbReference type="NCBIfam" id="TIGR00079">
    <property type="entry name" value="pept_deformyl"/>
    <property type="match status" value="1"/>
</dbReference>
<dbReference type="EC" id="3.5.1.88" evidence="6"/>
<sequence length="198" mass="21285">MAILQIRLIGDPVLRTVAEPVTEFGPELAKLIADMMETMDDVDGAGLAAPQIGVGKRIFTYRIGDQSGHVINPVIENGEEDQQPGAEGCLSVPGLGFVTARKQFSRVRGVDLNGEPLTIEAEGMLARCLQHETDHLDGKLYVDRLSGEDRKSALRAIRDENYDQIAARTTAKRAQTVGSSFSSGANSFSTAANARSRA</sequence>
<dbReference type="HAMAP" id="MF_00163">
    <property type="entry name" value="Pep_deformylase"/>
    <property type="match status" value="1"/>
</dbReference>
<reference evidence="8 9" key="1">
    <citation type="submission" date="2020-07" db="EMBL/GenBank/DDBJ databases">
        <title>Sequencing the genomes of 1000 actinobacteria strains.</title>
        <authorList>
            <person name="Klenk H.-P."/>
        </authorList>
    </citation>
    <scope>NUCLEOTIDE SEQUENCE [LARGE SCALE GENOMIC DNA]</scope>
    <source>
        <strain evidence="8 9">DSM 102047</strain>
    </source>
</reference>
<evidence type="ECO:0000256" key="3">
    <source>
        <dbReference type="ARBA" id="ARBA00022801"/>
    </source>
</evidence>
<dbReference type="InterPro" id="IPR036821">
    <property type="entry name" value="Peptide_deformylase_sf"/>
</dbReference>
<dbReference type="AlphaFoldDB" id="A0A7Y9LR67"/>
<evidence type="ECO:0000256" key="1">
    <source>
        <dbReference type="ARBA" id="ARBA00010759"/>
    </source>
</evidence>
<gene>
    <name evidence="6" type="primary">def</name>
    <name evidence="8" type="ORF">FHU41_000318</name>
</gene>
<dbReference type="GO" id="GO:0006412">
    <property type="term" value="P:translation"/>
    <property type="evidence" value="ECO:0007669"/>
    <property type="project" value="UniProtKB-UniRule"/>
</dbReference>
<feature type="binding site" evidence="6">
    <location>
        <position position="135"/>
    </location>
    <ligand>
        <name>Fe cation</name>
        <dbReference type="ChEBI" id="CHEBI:24875"/>
    </ligand>
</feature>
<dbReference type="CDD" id="cd00487">
    <property type="entry name" value="Pep_deformylase"/>
    <property type="match status" value="1"/>
</dbReference>
<dbReference type="GO" id="GO:0042586">
    <property type="term" value="F:peptide deformylase activity"/>
    <property type="evidence" value="ECO:0007669"/>
    <property type="project" value="UniProtKB-UniRule"/>
</dbReference>
<evidence type="ECO:0000256" key="5">
    <source>
        <dbReference type="ARBA" id="ARBA00023004"/>
    </source>
</evidence>
<evidence type="ECO:0000256" key="7">
    <source>
        <dbReference type="SAM" id="MobiDB-lite"/>
    </source>
</evidence>
<dbReference type="EMBL" id="JACBYQ010000001">
    <property type="protein sequence ID" value="NYE94097.1"/>
    <property type="molecule type" value="Genomic_DNA"/>
</dbReference>
<dbReference type="NCBIfam" id="NF001159">
    <property type="entry name" value="PRK00150.1-3"/>
    <property type="match status" value="1"/>
</dbReference>
<proteinExistence type="inferred from homology"/>
<keyword evidence="9" id="KW-1185">Reference proteome</keyword>
<evidence type="ECO:0000256" key="4">
    <source>
        <dbReference type="ARBA" id="ARBA00022917"/>
    </source>
</evidence>
<evidence type="ECO:0000313" key="8">
    <source>
        <dbReference type="EMBL" id="NYE94097.1"/>
    </source>
</evidence>
<keyword evidence="3 6" id="KW-0378">Hydrolase</keyword>
<dbReference type="PANTHER" id="PTHR10458">
    <property type="entry name" value="PEPTIDE DEFORMYLASE"/>
    <property type="match status" value="1"/>
</dbReference>
<dbReference type="InterPro" id="IPR023635">
    <property type="entry name" value="Peptide_deformylase"/>
</dbReference>
<feature type="active site" evidence="6">
    <location>
        <position position="132"/>
    </location>
</feature>
<keyword evidence="2 6" id="KW-0479">Metal-binding</keyword>
<organism evidence="8 9">
    <name type="scientific">Psychromicrobium silvestre</name>
    <dbReference type="NCBI Taxonomy" id="1645614"/>
    <lineage>
        <taxon>Bacteria</taxon>
        <taxon>Bacillati</taxon>
        <taxon>Actinomycetota</taxon>
        <taxon>Actinomycetes</taxon>
        <taxon>Micrococcales</taxon>
        <taxon>Micrococcaceae</taxon>
        <taxon>Psychromicrobium</taxon>
    </lineage>
</organism>
<dbReference type="SUPFAM" id="SSF56420">
    <property type="entry name" value="Peptide deformylase"/>
    <property type="match status" value="1"/>
</dbReference>
<dbReference type="Gene3D" id="3.90.45.10">
    <property type="entry name" value="Peptide deformylase"/>
    <property type="match status" value="1"/>
</dbReference>
<comment type="caution">
    <text evidence="8">The sequence shown here is derived from an EMBL/GenBank/DDBJ whole genome shotgun (WGS) entry which is preliminary data.</text>
</comment>
<dbReference type="GO" id="GO:0046872">
    <property type="term" value="F:metal ion binding"/>
    <property type="evidence" value="ECO:0007669"/>
    <property type="project" value="UniProtKB-KW"/>
</dbReference>
<feature type="compositionally biased region" description="Low complexity" evidence="7">
    <location>
        <begin position="178"/>
        <end position="198"/>
    </location>
</feature>
<accession>A0A7Y9LR67</accession>
<feature type="binding site" evidence="6">
    <location>
        <position position="131"/>
    </location>
    <ligand>
        <name>Fe cation</name>
        <dbReference type="ChEBI" id="CHEBI:24875"/>
    </ligand>
</feature>
<feature type="binding site" evidence="6">
    <location>
        <position position="89"/>
    </location>
    <ligand>
        <name>Fe cation</name>
        <dbReference type="ChEBI" id="CHEBI:24875"/>
    </ligand>
</feature>
<evidence type="ECO:0000313" key="9">
    <source>
        <dbReference type="Proteomes" id="UP000521748"/>
    </source>
</evidence>
<comment type="catalytic activity">
    <reaction evidence="6">
        <text>N-terminal N-formyl-L-methionyl-[peptide] + H2O = N-terminal L-methionyl-[peptide] + formate</text>
        <dbReference type="Rhea" id="RHEA:24420"/>
        <dbReference type="Rhea" id="RHEA-COMP:10639"/>
        <dbReference type="Rhea" id="RHEA-COMP:10640"/>
        <dbReference type="ChEBI" id="CHEBI:15377"/>
        <dbReference type="ChEBI" id="CHEBI:15740"/>
        <dbReference type="ChEBI" id="CHEBI:49298"/>
        <dbReference type="ChEBI" id="CHEBI:64731"/>
        <dbReference type="EC" id="3.5.1.88"/>
    </reaction>
</comment>
<evidence type="ECO:0000256" key="2">
    <source>
        <dbReference type="ARBA" id="ARBA00022723"/>
    </source>
</evidence>
<comment type="cofactor">
    <cofactor evidence="6">
        <name>Fe(2+)</name>
        <dbReference type="ChEBI" id="CHEBI:29033"/>
    </cofactor>
    <text evidence="6">Binds 1 Fe(2+) ion.</text>
</comment>
<comment type="function">
    <text evidence="6">Removes the formyl group from the N-terminal Met of newly synthesized proteins. Requires at least a dipeptide for an efficient rate of reaction. N-terminal L-methionine is a prerequisite for activity but the enzyme has broad specificity at other positions.</text>
</comment>
<dbReference type="Pfam" id="PF01327">
    <property type="entry name" value="Pep_deformylase"/>
    <property type="match status" value="1"/>
</dbReference>